<reference evidence="1" key="1">
    <citation type="submission" date="2021-11" db="EMBL/GenBank/DDBJ databases">
        <title>A Novel Adlercreutzia Species, isolated from a Allomyrina dichotoma larva feces.</title>
        <authorList>
            <person name="Suh M.K."/>
        </authorList>
    </citation>
    <scope>NUCLEOTIDE SEQUENCE</scope>
    <source>
        <strain evidence="1">JBNU-10</strain>
    </source>
</reference>
<organism evidence="1 2">
    <name type="scientific">Adlercreutzia faecimuris</name>
    <dbReference type="NCBI Taxonomy" id="2897341"/>
    <lineage>
        <taxon>Bacteria</taxon>
        <taxon>Bacillati</taxon>
        <taxon>Actinomycetota</taxon>
        <taxon>Coriobacteriia</taxon>
        <taxon>Eggerthellales</taxon>
        <taxon>Eggerthellaceae</taxon>
        <taxon>Adlercreutzia</taxon>
    </lineage>
</organism>
<gene>
    <name evidence="1" type="ORF">LPT13_03450</name>
</gene>
<evidence type="ECO:0000313" key="1">
    <source>
        <dbReference type="EMBL" id="MCI2241408.1"/>
    </source>
</evidence>
<accession>A0ABS9WEW5</accession>
<dbReference type="Proteomes" id="UP001430755">
    <property type="component" value="Unassembled WGS sequence"/>
</dbReference>
<proteinExistence type="predicted"/>
<protein>
    <submittedName>
        <fullName evidence="1">Zinc dependent phospholipase C family protein</fullName>
    </submittedName>
</protein>
<keyword evidence="2" id="KW-1185">Reference proteome</keyword>
<dbReference type="EMBL" id="JAJMLW010000001">
    <property type="protein sequence ID" value="MCI2241408.1"/>
    <property type="molecule type" value="Genomic_DNA"/>
</dbReference>
<dbReference type="RefSeq" id="WP_242163544.1">
    <property type="nucleotide sequence ID" value="NZ_JAJMLW010000001.1"/>
</dbReference>
<evidence type="ECO:0000313" key="2">
    <source>
        <dbReference type="Proteomes" id="UP001430755"/>
    </source>
</evidence>
<comment type="caution">
    <text evidence="1">The sequence shown here is derived from an EMBL/GenBank/DDBJ whole genome shotgun (WGS) entry which is preliminary data.</text>
</comment>
<sequence length="333" mass="36074">MPALITHDTFGRETYAERYELIGEGRDECDAFLLGNQGPDPLFYAVASPRLGAARRLGSVMHAQRPAELLAALKRAVGMLPDESRAIGRAYALGFLCHYVLDSTVHPLVFSQQYALCDAGEPGLTRESGSDVHAVIESELDELVLTTRRGRSIADFDPSREILRASDRVLDVVSALYAYVAMDVYGVALPADSFKASVKLFRRAQRLFWSPTGAKRAVIGRVEELVRPFSFYRAMSHRAEPLTESAFANSGRAPWENPYTGEVSDASFADLFERARTRAGAALDAFDAPGFDLAAAHALTGDLDFSGEPTVAVIVAVDDADAPDDAPAATDAR</sequence>
<name>A0ABS9WEW5_9ACTN</name>